<keyword evidence="2" id="KW-1185">Reference proteome</keyword>
<reference evidence="1 2" key="1">
    <citation type="journal article" date="2019" name="Sci. Rep.">
        <title>Orb-weaving spider Araneus ventricosus genome elucidates the spidroin gene catalogue.</title>
        <authorList>
            <person name="Kono N."/>
            <person name="Nakamura H."/>
            <person name="Ohtoshi R."/>
            <person name="Moran D.A.P."/>
            <person name="Shinohara A."/>
            <person name="Yoshida Y."/>
            <person name="Fujiwara M."/>
            <person name="Mori M."/>
            <person name="Tomita M."/>
            <person name="Arakawa K."/>
        </authorList>
    </citation>
    <scope>NUCLEOTIDE SEQUENCE [LARGE SCALE GENOMIC DNA]</scope>
</reference>
<dbReference type="Proteomes" id="UP000499080">
    <property type="component" value="Unassembled WGS sequence"/>
</dbReference>
<dbReference type="AlphaFoldDB" id="A0A4Y2D4N5"/>
<protein>
    <submittedName>
        <fullName evidence="1">Uncharacterized protein</fullName>
    </submittedName>
</protein>
<organism evidence="1 2">
    <name type="scientific">Araneus ventricosus</name>
    <name type="common">Orbweaver spider</name>
    <name type="synonym">Epeira ventricosa</name>
    <dbReference type="NCBI Taxonomy" id="182803"/>
    <lineage>
        <taxon>Eukaryota</taxon>
        <taxon>Metazoa</taxon>
        <taxon>Ecdysozoa</taxon>
        <taxon>Arthropoda</taxon>
        <taxon>Chelicerata</taxon>
        <taxon>Arachnida</taxon>
        <taxon>Araneae</taxon>
        <taxon>Araneomorphae</taxon>
        <taxon>Entelegynae</taxon>
        <taxon>Araneoidea</taxon>
        <taxon>Araneidae</taxon>
        <taxon>Araneus</taxon>
    </lineage>
</organism>
<name>A0A4Y2D4N5_ARAVE</name>
<accession>A0A4Y2D4N5</accession>
<comment type="caution">
    <text evidence="1">The sequence shown here is derived from an EMBL/GenBank/DDBJ whole genome shotgun (WGS) entry which is preliminary data.</text>
</comment>
<dbReference type="EMBL" id="BGPR01000294">
    <property type="protein sequence ID" value="GBM11057.1"/>
    <property type="molecule type" value="Genomic_DNA"/>
</dbReference>
<evidence type="ECO:0000313" key="1">
    <source>
        <dbReference type="EMBL" id="GBM11057.1"/>
    </source>
</evidence>
<gene>
    <name evidence="1" type="ORF">AVEN_259750_1</name>
</gene>
<sequence>MSVQGMDWLSDRPFFHRQAEMHVTFCLRELEGLAGTGGGLRITDVIHSVLRRLALHFTPPTKEWERIHLDILTLKLRKEKIFCRSGLLQLWLCKHSAAWD</sequence>
<proteinExistence type="predicted"/>
<evidence type="ECO:0000313" key="2">
    <source>
        <dbReference type="Proteomes" id="UP000499080"/>
    </source>
</evidence>